<dbReference type="AlphaFoldDB" id="A0A8X8H3V7"/>
<feature type="transmembrane region" description="Helical" evidence="1">
    <location>
        <begin position="141"/>
        <end position="162"/>
    </location>
</feature>
<dbReference type="RefSeq" id="WP_152827875.1">
    <property type="nucleotide sequence ID" value="NZ_WHUT02000010.1"/>
</dbReference>
<comment type="caution">
    <text evidence="2">The sequence shown here is derived from an EMBL/GenBank/DDBJ whole genome shotgun (WGS) entry which is preliminary data.</text>
</comment>
<evidence type="ECO:0008006" key="4">
    <source>
        <dbReference type="Google" id="ProtNLM"/>
    </source>
</evidence>
<feature type="transmembrane region" description="Helical" evidence="1">
    <location>
        <begin position="35"/>
        <end position="58"/>
    </location>
</feature>
<sequence>MGALLLGFAFLVLLVVVLRRGRATALDAAERALEQFAFVIPQLGLALIVAGFLSKLIPAEFIAAYLGPEAGWMGLIVASVAGPIVPAGPVLAFSIAALLERAGATPETLVAFVTSWSIFTVHRMITFELPLLGWSFLKLRLLSAGLMPIAAGLIAAGIIRAIG</sequence>
<proteinExistence type="predicted"/>
<evidence type="ECO:0000313" key="3">
    <source>
        <dbReference type="Proteomes" id="UP000484076"/>
    </source>
</evidence>
<reference evidence="2" key="1">
    <citation type="submission" date="2020-05" db="EMBL/GenBank/DDBJ databases">
        <title>Fertoebacter nigrum gen. nov., sp. nov., a new member of the family Rhodobacteraceae.</title>
        <authorList>
            <person name="Szuroczki S."/>
            <person name="Abbaszade G."/>
            <person name="Buni D."/>
            <person name="Schumann P."/>
            <person name="Toth E."/>
        </authorList>
    </citation>
    <scope>NUCLEOTIDE SEQUENCE</scope>
    <source>
        <strain evidence="2">RG-N-1a</strain>
    </source>
</reference>
<keyword evidence="3" id="KW-1185">Reference proteome</keyword>
<dbReference type="EMBL" id="WHUT02000010">
    <property type="protein sequence ID" value="NUB45869.1"/>
    <property type="molecule type" value="Genomic_DNA"/>
</dbReference>
<keyword evidence="1" id="KW-0812">Transmembrane</keyword>
<keyword evidence="1" id="KW-0472">Membrane</keyword>
<gene>
    <name evidence="2" type="ORF">GEU84_015845</name>
</gene>
<feature type="transmembrane region" description="Helical" evidence="1">
    <location>
        <begin position="70"/>
        <end position="97"/>
    </location>
</feature>
<accession>A0A8X8H3V7</accession>
<evidence type="ECO:0000313" key="2">
    <source>
        <dbReference type="EMBL" id="NUB45869.1"/>
    </source>
</evidence>
<feature type="transmembrane region" description="Helical" evidence="1">
    <location>
        <begin position="109"/>
        <end position="129"/>
    </location>
</feature>
<keyword evidence="1" id="KW-1133">Transmembrane helix</keyword>
<organism evidence="2 3">
    <name type="scientific">Fertoeibacter niger</name>
    <dbReference type="NCBI Taxonomy" id="2656921"/>
    <lineage>
        <taxon>Bacteria</taxon>
        <taxon>Pseudomonadati</taxon>
        <taxon>Pseudomonadota</taxon>
        <taxon>Alphaproteobacteria</taxon>
        <taxon>Rhodobacterales</taxon>
        <taxon>Paracoccaceae</taxon>
        <taxon>Fertoeibacter</taxon>
    </lineage>
</organism>
<evidence type="ECO:0000256" key="1">
    <source>
        <dbReference type="SAM" id="Phobius"/>
    </source>
</evidence>
<dbReference type="Proteomes" id="UP000484076">
    <property type="component" value="Unassembled WGS sequence"/>
</dbReference>
<name>A0A8X8H3V7_9RHOB</name>
<protein>
    <recommendedName>
        <fullName evidence="4">Permease</fullName>
    </recommendedName>
</protein>